<evidence type="ECO:0000259" key="7">
    <source>
        <dbReference type="Pfam" id="PF12823"/>
    </source>
</evidence>
<feature type="transmembrane region" description="Helical" evidence="6">
    <location>
        <begin position="26"/>
        <end position="45"/>
    </location>
</feature>
<accession>A0AAC9PTQ4</accession>
<feature type="transmembrane region" description="Helical" evidence="6">
    <location>
        <begin position="84"/>
        <end position="107"/>
    </location>
</feature>
<dbReference type="NCBIfam" id="TIGR03954">
    <property type="entry name" value="integ_memb_HG"/>
    <property type="match status" value="1"/>
</dbReference>
<feature type="transmembrane region" description="Helical" evidence="6">
    <location>
        <begin position="52"/>
        <end position="72"/>
    </location>
</feature>
<keyword evidence="5 6" id="KW-0472">Membrane</keyword>
<dbReference type="PANTHER" id="PTHR40077">
    <property type="entry name" value="MEMBRANE PROTEIN-RELATED"/>
    <property type="match status" value="1"/>
</dbReference>
<feature type="domain" description="DUF3817" evidence="7">
    <location>
        <begin position="22"/>
        <end position="109"/>
    </location>
</feature>
<dbReference type="RefSeq" id="WP_257787483.1">
    <property type="nucleotide sequence ID" value="NZ_CP016076.1"/>
</dbReference>
<proteinExistence type="predicted"/>
<dbReference type="PANTHER" id="PTHR40077:SF2">
    <property type="entry name" value="MEMBRANE PROTEIN"/>
    <property type="match status" value="1"/>
</dbReference>
<keyword evidence="9" id="KW-1185">Reference proteome</keyword>
<evidence type="ECO:0000256" key="6">
    <source>
        <dbReference type="SAM" id="Phobius"/>
    </source>
</evidence>
<evidence type="ECO:0000313" key="9">
    <source>
        <dbReference type="Proteomes" id="UP000185511"/>
    </source>
</evidence>
<evidence type="ECO:0000313" key="8">
    <source>
        <dbReference type="EMBL" id="APU16265.1"/>
    </source>
</evidence>
<dbReference type="GO" id="GO:0005886">
    <property type="term" value="C:plasma membrane"/>
    <property type="evidence" value="ECO:0007669"/>
    <property type="project" value="UniProtKB-SubCell"/>
</dbReference>
<dbReference type="KEGG" id="acad:UA74_21200"/>
<evidence type="ECO:0000256" key="5">
    <source>
        <dbReference type="ARBA" id="ARBA00023136"/>
    </source>
</evidence>
<evidence type="ECO:0000256" key="3">
    <source>
        <dbReference type="ARBA" id="ARBA00022692"/>
    </source>
</evidence>
<keyword evidence="3 6" id="KW-0812">Transmembrane</keyword>
<keyword evidence="2" id="KW-1003">Cell membrane</keyword>
<evidence type="ECO:0000256" key="2">
    <source>
        <dbReference type="ARBA" id="ARBA00022475"/>
    </source>
</evidence>
<sequence length="117" mass="12744">MSDVTETAATPPVQTVPSGTLLRYRVISYVVGVMLVALVLVAMPVRYIAGDPFLVALIGPLHGFLYMVYLLLCFDLALKAKWSIKATILTLLAGTVPFLSFVAEHIVTRKVRAGIRI</sequence>
<name>A0AAC9PTQ4_9PSEU</name>
<protein>
    <submittedName>
        <fullName evidence="8">Integral membrane protein</fullName>
    </submittedName>
</protein>
<dbReference type="AlphaFoldDB" id="A0AAC9PTQ4"/>
<gene>
    <name evidence="8" type="ORF">UA74_21200</name>
</gene>
<dbReference type="Proteomes" id="UP000185511">
    <property type="component" value="Chromosome"/>
</dbReference>
<dbReference type="InterPro" id="IPR023845">
    <property type="entry name" value="DUF3817_TM"/>
</dbReference>
<dbReference type="EMBL" id="CP016076">
    <property type="protein sequence ID" value="APU16265.1"/>
    <property type="molecule type" value="Genomic_DNA"/>
</dbReference>
<organism evidence="8 9">
    <name type="scientific">Actinoalloteichus fjordicus</name>
    <dbReference type="NCBI Taxonomy" id="1612552"/>
    <lineage>
        <taxon>Bacteria</taxon>
        <taxon>Bacillati</taxon>
        <taxon>Actinomycetota</taxon>
        <taxon>Actinomycetes</taxon>
        <taxon>Pseudonocardiales</taxon>
        <taxon>Pseudonocardiaceae</taxon>
        <taxon>Actinoalloteichus</taxon>
    </lineage>
</organism>
<evidence type="ECO:0000256" key="4">
    <source>
        <dbReference type="ARBA" id="ARBA00022989"/>
    </source>
</evidence>
<comment type="subcellular location">
    <subcellularLocation>
        <location evidence="1">Cell membrane</location>
        <topology evidence="1">Multi-pass membrane protein</topology>
    </subcellularLocation>
</comment>
<dbReference type="Pfam" id="PF12823">
    <property type="entry name" value="DUF3817"/>
    <property type="match status" value="1"/>
</dbReference>
<reference evidence="9" key="1">
    <citation type="submission" date="2016-06" db="EMBL/GenBank/DDBJ databases">
        <title>Complete genome sequence of Actinoalloteichus fjordicus DSM 46855 (=ADI127-17), type strain of the new species Actinoalloteichus fjordicus.</title>
        <authorList>
            <person name="Ruckert C."/>
            <person name="Nouioui I."/>
            <person name="Willmese J."/>
            <person name="van Wezel G."/>
            <person name="Klenk H.-P."/>
            <person name="Kalinowski J."/>
            <person name="Zotchev S.B."/>
        </authorList>
    </citation>
    <scope>NUCLEOTIDE SEQUENCE [LARGE SCALE GENOMIC DNA]</scope>
    <source>
        <strain evidence="9">ADI127-7</strain>
    </source>
</reference>
<evidence type="ECO:0000256" key="1">
    <source>
        <dbReference type="ARBA" id="ARBA00004651"/>
    </source>
</evidence>
<keyword evidence="4 6" id="KW-1133">Transmembrane helix</keyword>